<protein>
    <recommendedName>
        <fullName evidence="3">Lipoprotein</fullName>
    </recommendedName>
</protein>
<evidence type="ECO:0000313" key="2">
    <source>
        <dbReference type="Proteomes" id="UP000029224"/>
    </source>
</evidence>
<sequence>MMQVNLKLLVLAFVLLLTGITGCTTERYFDGNGAEALVYQEVHRVDYVIKNRSESLQKIKHLIALSESFDREAAYVVSYKSTADRQLAEKAFKQVSTLAVTPPRVQYREEQNMIANVRISVAIRQLKTQICQPAQLQQEIAQPDCFVETMRLKQVAYKSRLVGE</sequence>
<organism evidence="1 2">
    <name type="scientific">Vibrio maritimus</name>
    <dbReference type="NCBI Taxonomy" id="990268"/>
    <lineage>
        <taxon>Bacteria</taxon>
        <taxon>Pseudomonadati</taxon>
        <taxon>Pseudomonadota</taxon>
        <taxon>Gammaproteobacteria</taxon>
        <taxon>Vibrionales</taxon>
        <taxon>Vibrionaceae</taxon>
        <taxon>Vibrio</taxon>
    </lineage>
</organism>
<dbReference type="AlphaFoldDB" id="A0A090T2L2"/>
<name>A0A090T2L2_9VIBR</name>
<gene>
    <name evidence="1" type="ORF">JCM19240_1138</name>
</gene>
<comment type="caution">
    <text evidence="1">The sequence shown here is derived from an EMBL/GenBank/DDBJ whole genome shotgun (WGS) entry which is preliminary data.</text>
</comment>
<evidence type="ECO:0008006" key="3">
    <source>
        <dbReference type="Google" id="ProtNLM"/>
    </source>
</evidence>
<evidence type="ECO:0000313" key="1">
    <source>
        <dbReference type="EMBL" id="GAL34230.1"/>
    </source>
</evidence>
<keyword evidence="2" id="KW-1185">Reference proteome</keyword>
<reference evidence="1 2" key="1">
    <citation type="submission" date="2014-09" db="EMBL/GenBank/DDBJ databases">
        <title>Vibrio maritimus JCM 19240. (C210) whole genome shotgun sequence.</title>
        <authorList>
            <person name="Sawabe T."/>
            <person name="Meirelles P."/>
            <person name="Nakanishi M."/>
            <person name="Sayaka M."/>
            <person name="Hattori M."/>
            <person name="Ohkuma M."/>
        </authorList>
    </citation>
    <scope>NUCLEOTIDE SEQUENCE [LARGE SCALE GENOMIC DNA]</scope>
    <source>
        <strain evidence="1 2">JCM 19240</strain>
    </source>
</reference>
<dbReference type="PROSITE" id="PS51257">
    <property type="entry name" value="PROKAR_LIPOPROTEIN"/>
    <property type="match status" value="1"/>
</dbReference>
<dbReference type="EMBL" id="BBMT01000004">
    <property type="protein sequence ID" value="GAL34230.1"/>
    <property type="molecule type" value="Genomic_DNA"/>
</dbReference>
<reference evidence="1 2" key="2">
    <citation type="submission" date="2014-09" db="EMBL/GenBank/DDBJ databases">
        <authorList>
            <consortium name="NBRP consortium"/>
            <person name="Sawabe T."/>
            <person name="Meirelles P."/>
            <person name="Nakanishi M."/>
            <person name="Sayaka M."/>
            <person name="Hattori M."/>
            <person name="Ohkuma M."/>
        </authorList>
    </citation>
    <scope>NUCLEOTIDE SEQUENCE [LARGE SCALE GENOMIC DNA]</scope>
    <source>
        <strain evidence="1 2">JCM 19240</strain>
    </source>
</reference>
<accession>A0A090T2L2</accession>
<proteinExistence type="predicted"/>
<dbReference type="Proteomes" id="UP000029224">
    <property type="component" value="Unassembled WGS sequence"/>
</dbReference>